<feature type="transmembrane region" description="Helical" evidence="1">
    <location>
        <begin position="536"/>
        <end position="553"/>
    </location>
</feature>
<dbReference type="RefSeq" id="WP_344871987.1">
    <property type="nucleotide sequence ID" value="NZ_BAABAL010000005.1"/>
</dbReference>
<feature type="domain" description="Arabinosyltransferas concanavalin like" evidence="3">
    <location>
        <begin position="41"/>
        <end position="192"/>
    </location>
</feature>
<evidence type="ECO:0000313" key="5">
    <source>
        <dbReference type="Proteomes" id="UP001501747"/>
    </source>
</evidence>
<feature type="transmembrane region" description="Helical" evidence="1">
    <location>
        <begin position="12"/>
        <end position="33"/>
    </location>
</feature>
<dbReference type="Proteomes" id="UP001501747">
    <property type="component" value="Unassembled WGS sequence"/>
</dbReference>
<keyword evidence="1" id="KW-1133">Transmembrane helix</keyword>
<comment type="caution">
    <text evidence="4">The sequence shown here is derived from an EMBL/GenBank/DDBJ whole genome shotgun (WGS) entry which is preliminary data.</text>
</comment>
<keyword evidence="1" id="KW-0812">Transmembrane</keyword>
<dbReference type="EMBL" id="BAABAL010000005">
    <property type="protein sequence ID" value="GAA3995926.1"/>
    <property type="molecule type" value="Genomic_DNA"/>
</dbReference>
<keyword evidence="5" id="KW-1185">Reference proteome</keyword>
<feature type="transmembrane region" description="Helical" evidence="1">
    <location>
        <begin position="312"/>
        <end position="329"/>
    </location>
</feature>
<evidence type="ECO:0000313" key="4">
    <source>
        <dbReference type="EMBL" id="GAA3995926.1"/>
    </source>
</evidence>
<dbReference type="Pfam" id="PF17689">
    <property type="entry name" value="Arabino_trans_N"/>
    <property type="match status" value="1"/>
</dbReference>
<dbReference type="Pfam" id="PF04602">
    <property type="entry name" value="Arabinose_trans"/>
    <property type="match status" value="1"/>
</dbReference>
<evidence type="ECO:0000259" key="3">
    <source>
        <dbReference type="Pfam" id="PF17689"/>
    </source>
</evidence>
<organism evidence="4 5">
    <name type="scientific">Allokutzneria multivorans</name>
    <dbReference type="NCBI Taxonomy" id="1142134"/>
    <lineage>
        <taxon>Bacteria</taxon>
        <taxon>Bacillati</taxon>
        <taxon>Actinomycetota</taxon>
        <taxon>Actinomycetes</taxon>
        <taxon>Pseudonocardiales</taxon>
        <taxon>Pseudonocardiaceae</taxon>
        <taxon>Allokutzneria</taxon>
    </lineage>
</organism>
<proteinExistence type="predicted"/>
<feature type="transmembrane region" description="Helical" evidence="1">
    <location>
        <begin position="397"/>
        <end position="422"/>
    </location>
</feature>
<dbReference type="Gene3D" id="2.60.120.610">
    <property type="entry name" value="arabinofuranosyltransferase like domain"/>
    <property type="match status" value="1"/>
</dbReference>
<feature type="transmembrane region" description="Helical" evidence="1">
    <location>
        <begin position="697"/>
        <end position="717"/>
    </location>
</feature>
<sequence length="907" mass="99786">MPQRLKGQHAVTAWVLVGAAVITAVLAVLLPLAPVRVQQPILSWPEAGAQPRSTVVPLVPYRPLEMTAELPSRTMDALDRSRFTAGGKWADVLTTLPEDENQPVSRGLRVQTRGGEVRISASEQVLLSERRPAGVKDYRFVATSKGVSVLRDGKVVADRPGLLPPQVAMLETAAENMQEANGLSAKLNTDARFQSAPATLKLVLLVLHALCLFGCLWLCVSRYRYSERARRETDEPRFKLGLIDIAVPAILVLWAVIGPFNDDDGWYLRHALNIPNSGYVGNYYHSFNAPEAPFMFSQYLLGAWGLISKSTLWMRMFPTVIGIAVWFVLRRYLHAALGGRRSVRRPYKALPYLLALAFLVWWMPFELTLRPEPVVCLGVAVNLALTEYARRREWPGLYAVVVAVASLTTLTTATGVVAWGPLLLHAPHLVRYTRNWAVKERIAYLGMLLVSGTAAFPAVFWDMKLSDLIETTRIHTWYWFVTPWYQEIERYNALLHPGTLGNWAKRGAVLLTAVALVFVVIRLATRRDRSGPMDRLIIGSAAMSGIGLAALAISPTKWVHHFGGMAVPAILLLALTAFASPIPARVRRTAPALLAGGVAAFATVVIFSGTNSWHAFSDWGQPFGDHVSMPDPAAVAKDPNALSGKQLLEGQIPHIGPLKFSNMVLWLAVVGLCWWLARRAMGGGGRRWAALGSARLFTVVQASLVVLMLAVFVIAPINQRPQWSPAKGNLKSIVGGSCGLADDLYVPLDQLTPVLRGPDRPALREAKGAILVRDLVRDQPTFVDWPIGLAYPCVPVLPVKDGMTAPAEYRLVASDQLGGTRTVTLNERVGGTQAFINRVATIDRVPVNVVPTATPRAPWGHLERVVYRHPPGRYTVSRTERVEWGLVSWPRLAQFDYVGARDGWLNE</sequence>
<dbReference type="InterPro" id="IPR040920">
    <property type="entry name" value="Arabino_trans_N"/>
</dbReference>
<evidence type="ECO:0008006" key="6">
    <source>
        <dbReference type="Google" id="ProtNLM"/>
    </source>
</evidence>
<feature type="transmembrane region" description="Helical" evidence="1">
    <location>
        <begin position="590"/>
        <end position="609"/>
    </location>
</feature>
<feature type="transmembrane region" description="Helical" evidence="1">
    <location>
        <begin position="240"/>
        <end position="260"/>
    </location>
</feature>
<keyword evidence="1" id="KW-0472">Membrane</keyword>
<protein>
    <recommendedName>
        <fullName evidence="6">Arabinosyltransferase</fullName>
    </recommendedName>
</protein>
<evidence type="ECO:0000259" key="2">
    <source>
        <dbReference type="Pfam" id="PF04602"/>
    </source>
</evidence>
<dbReference type="InterPro" id="IPR027451">
    <property type="entry name" value="EmbABC_dom1"/>
</dbReference>
<dbReference type="InterPro" id="IPR007680">
    <property type="entry name" value="Arabino_trans_central"/>
</dbReference>
<dbReference type="Gene3D" id="3.40.190.160">
    <property type="match status" value="1"/>
</dbReference>
<accession>A0ABP7RDJ0</accession>
<feature type="transmembrane region" description="Helical" evidence="1">
    <location>
        <begin position="559"/>
        <end position="578"/>
    </location>
</feature>
<feature type="transmembrane region" description="Helical" evidence="1">
    <location>
        <begin position="660"/>
        <end position="677"/>
    </location>
</feature>
<feature type="transmembrane region" description="Helical" evidence="1">
    <location>
        <begin position="442"/>
        <end position="461"/>
    </location>
</feature>
<feature type="domain" description="Arabinofuranosyltransferase central" evidence="2">
    <location>
        <begin position="197"/>
        <end position="626"/>
    </location>
</feature>
<name>A0ABP7RDJ0_9PSEU</name>
<feature type="transmembrane region" description="Helical" evidence="1">
    <location>
        <begin position="349"/>
        <end position="365"/>
    </location>
</feature>
<reference evidence="5" key="1">
    <citation type="journal article" date="2019" name="Int. J. Syst. Evol. Microbiol.">
        <title>The Global Catalogue of Microorganisms (GCM) 10K type strain sequencing project: providing services to taxonomists for standard genome sequencing and annotation.</title>
        <authorList>
            <consortium name="The Broad Institute Genomics Platform"/>
            <consortium name="The Broad Institute Genome Sequencing Center for Infectious Disease"/>
            <person name="Wu L."/>
            <person name="Ma J."/>
        </authorList>
    </citation>
    <scope>NUCLEOTIDE SEQUENCE [LARGE SCALE GENOMIC DNA]</scope>
    <source>
        <strain evidence="5">JCM 17342</strain>
    </source>
</reference>
<gene>
    <name evidence="4" type="ORF">GCM10022247_14820</name>
</gene>
<feature type="transmembrane region" description="Helical" evidence="1">
    <location>
        <begin position="202"/>
        <end position="220"/>
    </location>
</feature>
<evidence type="ECO:0000256" key="1">
    <source>
        <dbReference type="SAM" id="Phobius"/>
    </source>
</evidence>
<feature type="transmembrane region" description="Helical" evidence="1">
    <location>
        <begin position="503"/>
        <end position="524"/>
    </location>
</feature>